<organism evidence="1 2">
    <name type="scientific">Rangifer tarandus platyrhynchus</name>
    <name type="common">Svalbard reindeer</name>
    <dbReference type="NCBI Taxonomy" id="3082113"/>
    <lineage>
        <taxon>Eukaryota</taxon>
        <taxon>Metazoa</taxon>
        <taxon>Chordata</taxon>
        <taxon>Craniata</taxon>
        <taxon>Vertebrata</taxon>
        <taxon>Euteleostomi</taxon>
        <taxon>Mammalia</taxon>
        <taxon>Eutheria</taxon>
        <taxon>Laurasiatheria</taxon>
        <taxon>Artiodactyla</taxon>
        <taxon>Ruminantia</taxon>
        <taxon>Pecora</taxon>
        <taxon>Cervidae</taxon>
        <taxon>Odocoileinae</taxon>
        <taxon>Rangifer</taxon>
    </lineage>
</organism>
<evidence type="ECO:0000313" key="1">
    <source>
        <dbReference type="EMBL" id="CAN0116724.1"/>
    </source>
</evidence>
<reference evidence="1" key="1">
    <citation type="submission" date="2023-05" db="EMBL/GenBank/DDBJ databases">
        <authorList>
            <consortium name="ELIXIR-Norway"/>
        </authorList>
    </citation>
    <scope>NUCLEOTIDE SEQUENCE</scope>
</reference>
<evidence type="ECO:0000313" key="2">
    <source>
        <dbReference type="Proteomes" id="UP001162501"/>
    </source>
</evidence>
<proteinExistence type="predicted"/>
<sequence length="183" mass="19821">MERDSGQQMVGGRRESYDTGQEEGGALEGKRAWMPRNIKSQAGPGQRSFCCAALDLPSTMPTALRCACALALVCIVVLLGPDEAVGEELQGQQRLMPRVARWLSNLGQFNKYMEKLFNSSMKSKKTKNSNDANNPKNSTKPLSANATKPLPANETKLPGRKTTNPPPRNAAKPQPPASSQGPR</sequence>
<reference evidence="1" key="2">
    <citation type="submission" date="2025-03" db="EMBL/GenBank/DDBJ databases">
        <authorList>
            <consortium name="ELIXIR-Norway"/>
            <consortium name="Elixir Norway"/>
        </authorList>
    </citation>
    <scope>NUCLEOTIDE SEQUENCE</scope>
</reference>
<name>A0AC59Z002_RANTA</name>
<protein>
    <submittedName>
        <fullName evidence="1">Uncharacterized protein</fullName>
    </submittedName>
</protein>
<accession>A0AC59Z002</accession>
<dbReference type="EMBL" id="OX596105">
    <property type="protein sequence ID" value="CAN0116724.1"/>
    <property type="molecule type" value="Genomic_DNA"/>
</dbReference>
<gene>
    <name evidence="1" type="ORF">MRATA1EN22A_LOCUS12289</name>
</gene>
<dbReference type="Proteomes" id="UP001162501">
    <property type="component" value="Chromosome 21"/>
</dbReference>